<dbReference type="EMBL" id="CP008849">
    <property type="protein sequence ID" value="AIF98677.1"/>
    <property type="molecule type" value="Genomic_DNA"/>
</dbReference>
<dbReference type="RefSeq" id="WP_044056844.1">
    <property type="nucleotide sequence ID" value="NZ_CBCSKJ010000001.1"/>
</dbReference>
<evidence type="ECO:0000313" key="2">
    <source>
        <dbReference type="Proteomes" id="UP000056090"/>
    </source>
</evidence>
<protein>
    <submittedName>
        <fullName evidence="1">Glycosyl transferase</fullName>
    </submittedName>
</protein>
<proteinExistence type="predicted"/>
<gene>
    <name evidence="1" type="ORF">EP13_08265</name>
</gene>
<sequence length="427" mass="47915">MLVLDKLLNILVIGYVWPEPNSSAAGKNMLSLIRSFVAKGHTVTFVTAATDSVHKADLTALGVNCETVALNCSSFNQQLLQFAPQVVVFDRYMTQEQFAWRVKETCPDALHILNTEDLHSLRHARFEAVKRENDATKAHLNTALAQREIGAILRSDITLVISSAEYQLLTHVYRVPESQLYYFPLDAGKPLESPPSFEERQDLVTIGNFRHAPNWDAVLQLKAMWPAIRKAFPSVNMKVYGAYPPKKATQLHNPKQGFYVEGWAEDADNVIAQARLLLAPIRFGAGIKGKLLDAMRCNTPTLTTDMGAEGLLPSFDPNESDEHNPLWGGALLPTPCEKDSQIQPWINAIAALYHHQDQWQAAVEKGQALLSSYQKDVQPSAFINHVENLHQRLAAHRDSLFFHGLLWQQSLNASKYMSQWIEAKNRV</sequence>
<accession>A0A075P5V0</accession>
<keyword evidence="1" id="KW-0808">Transferase</keyword>
<dbReference type="GeneID" id="78254906"/>
<dbReference type="KEGG" id="aal:EP13_08265"/>
<evidence type="ECO:0000313" key="1">
    <source>
        <dbReference type="EMBL" id="AIF98677.1"/>
    </source>
</evidence>
<keyword evidence="2" id="KW-1185">Reference proteome</keyword>
<dbReference type="Proteomes" id="UP000056090">
    <property type="component" value="Chromosome"/>
</dbReference>
<name>A0A075P5V0_9ALTE</name>
<dbReference type="eggNOG" id="COG0438">
    <property type="taxonomic scope" value="Bacteria"/>
</dbReference>
<dbReference type="SUPFAM" id="SSF53756">
    <property type="entry name" value="UDP-Glycosyltransferase/glycogen phosphorylase"/>
    <property type="match status" value="1"/>
</dbReference>
<organism evidence="1 2">
    <name type="scientific">Alteromonas australica</name>
    <dbReference type="NCBI Taxonomy" id="589873"/>
    <lineage>
        <taxon>Bacteria</taxon>
        <taxon>Pseudomonadati</taxon>
        <taxon>Pseudomonadota</taxon>
        <taxon>Gammaproteobacteria</taxon>
        <taxon>Alteromonadales</taxon>
        <taxon>Alteromonadaceae</taxon>
        <taxon>Alteromonas/Salinimonas group</taxon>
        <taxon>Alteromonas</taxon>
    </lineage>
</organism>
<dbReference type="GO" id="GO:0016740">
    <property type="term" value="F:transferase activity"/>
    <property type="evidence" value="ECO:0007669"/>
    <property type="project" value="UniProtKB-KW"/>
</dbReference>
<dbReference type="Gene3D" id="3.40.50.2000">
    <property type="entry name" value="Glycogen Phosphorylase B"/>
    <property type="match status" value="1"/>
</dbReference>
<reference evidence="1 2" key="1">
    <citation type="submission" date="2014-06" db="EMBL/GenBank/DDBJ databases">
        <title>Genomes of Alteromonas australica, a world apart.</title>
        <authorList>
            <person name="Gonzaga A."/>
            <person name="Lopez-Perez M."/>
            <person name="Rodriguez-Valera F."/>
        </authorList>
    </citation>
    <scope>NUCLEOTIDE SEQUENCE [LARGE SCALE GENOMIC DNA]</scope>
    <source>
        <strain evidence="1 2">H 17</strain>
    </source>
</reference>
<dbReference type="AlphaFoldDB" id="A0A075P5V0"/>
<dbReference type="Pfam" id="PF13692">
    <property type="entry name" value="Glyco_trans_1_4"/>
    <property type="match status" value="1"/>
</dbReference>